<accession>A0AAX2IJF5</accession>
<evidence type="ECO:0000313" key="4">
    <source>
        <dbReference type="Proteomes" id="UP000251937"/>
    </source>
</evidence>
<dbReference type="Proteomes" id="UP000251937">
    <property type="component" value="Unassembled WGS sequence"/>
</dbReference>
<evidence type="ECO:0000313" key="2">
    <source>
        <dbReference type="EMBL" id="SQA88873.1"/>
    </source>
</evidence>
<name>A0AAX2IJF5_9FLAO</name>
<sequence>MHLTIEIENKEDYPFIKELLERLKGVKIVQNEYETIEGLPAHVFEEVEKYGESLKEEDLISKKDFFNLIDEEICKLNSQK</sequence>
<dbReference type="EMBL" id="FUZE01000018">
    <property type="protein sequence ID" value="SKB98274.1"/>
    <property type="molecule type" value="Genomic_DNA"/>
</dbReference>
<dbReference type="AlphaFoldDB" id="A0AAX2IJF5"/>
<reference evidence="2 4" key="2">
    <citation type="submission" date="2018-06" db="EMBL/GenBank/DDBJ databases">
        <authorList>
            <consortium name="Pathogen Informatics"/>
            <person name="Doyle S."/>
        </authorList>
    </citation>
    <scope>NUCLEOTIDE SEQUENCE [LARGE SCALE GENOMIC DNA]</scope>
    <source>
        <strain evidence="2 4">NCTC11212</strain>
    </source>
</reference>
<organism evidence="2 4">
    <name type="scientific">Chryseobacterium balustinum</name>
    <dbReference type="NCBI Taxonomy" id="246"/>
    <lineage>
        <taxon>Bacteria</taxon>
        <taxon>Pseudomonadati</taxon>
        <taxon>Bacteroidota</taxon>
        <taxon>Flavobacteriia</taxon>
        <taxon>Flavobacteriales</taxon>
        <taxon>Weeksellaceae</taxon>
        <taxon>Chryseobacterium group</taxon>
        <taxon>Chryseobacterium</taxon>
    </lineage>
</organism>
<dbReference type="EMBL" id="UAVR01000008">
    <property type="protein sequence ID" value="SQA88873.1"/>
    <property type="molecule type" value="Genomic_DNA"/>
</dbReference>
<evidence type="ECO:0000313" key="3">
    <source>
        <dbReference type="Proteomes" id="UP000190669"/>
    </source>
</evidence>
<reference evidence="1 3" key="1">
    <citation type="submission" date="2017-02" db="EMBL/GenBank/DDBJ databases">
        <authorList>
            <person name="Varghese N."/>
            <person name="Submissions S."/>
        </authorList>
    </citation>
    <scope>NUCLEOTIDE SEQUENCE [LARGE SCALE GENOMIC DNA]</scope>
    <source>
        <strain evidence="1 3">DSM 16775</strain>
    </source>
</reference>
<dbReference type="Proteomes" id="UP000190669">
    <property type="component" value="Unassembled WGS sequence"/>
</dbReference>
<evidence type="ECO:0000313" key="1">
    <source>
        <dbReference type="EMBL" id="SKB98274.1"/>
    </source>
</evidence>
<proteinExistence type="predicted"/>
<gene>
    <name evidence="2" type="ORF">NCTC11212_01411</name>
    <name evidence="1" type="ORF">SAMN05421800_11824</name>
</gene>
<dbReference type="RefSeq" id="WP_123920981.1">
    <property type="nucleotide sequence ID" value="NZ_CP033934.1"/>
</dbReference>
<keyword evidence="3" id="KW-1185">Reference proteome</keyword>
<protein>
    <submittedName>
        <fullName evidence="2">Uncharacterized protein</fullName>
    </submittedName>
</protein>
<comment type="caution">
    <text evidence="2">The sequence shown here is derived from an EMBL/GenBank/DDBJ whole genome shotgun (WGS) entry which is preliminary data.</text>
</comment>